<sequence length="223" mass="25308">MPQKKCEGGWMYHAKGNPRCDPKPAPPLSSIPLIGLQPEDPNEPVRNRSFSNLRLTDTPLIRLQKMGGRKDLLCFHESEPLKDSVEVPSECASNSPRYNMPSCSEGLVNAPAYVHHAACTTKSPVHPTPTTVDSPCQPLPKTELPRQRRIKPWNQPSSRPGYSKYNKAVPPLSFIRREYFYPHNISYVRVSYFHLLPATSLILTRELRAVSLEGLFYPRHLLR</sequence>
<gene>
    <name evidence="1" type="ORF">TcWFU_002081</name>
</gene>
<proteinExistence type="predicted"/>
<dbReference type="Proteomes" id="UP001651158">
    <property type="component" value="Unassembled WGS sequence"/>
</dbReference>
<evidence type="ECO:0000313" key="1">
    <source>
        <dbReference type="EMBL" id="KAL5106081.1"/>
    </source>
</evidence>
<evidence type="ECO:0000313" key="2">
    <source>
        <dbReference type="Proteomes" id="UP001651158"/>
    </source>
</evidence>
<protein>
    <submittedName>
        <fullName evidence="1">Uncharacterized protein</fullName>
    </submittedName>
</protein>
<accession>A0ABR4Q8P9</accession>
<comment type="caution">
    <text evidence="1">The sequence shown here is derived from an EMBL/GenBank/DDBJ whole genome shotgun (WGS) entry which is preliminary data.</text>
</comment>
<dbReference type="EMBL" id="JAKROA010000006">
    <property type="protein sequence ID" value="KAL5106081.1"/>
    <property type="molecule type" value="Genomic_DNA"/>
</dbReference>
<reference evidence="1 2" key="1">
    <citation type="journal article" date="2022" name="Front. Cell. Infect. Microbiol.">
        <title>The Genomes of Two Strains of Taenia crassiceps the Animal Model for the Study of Human Cysticercosis.</title>
        <authorList>
            <person name="Bobes R.J."/>
            <person name="Estrada K."/>
            <person name="Rios-Valencia D.G."/>
            <person name="Calderon-Gallegos A."/>
            <person name="de la Torre P."/>
            <person name="Carrero J.C."/>
            <person name="Sanchez-Flores A."/>
            <person name="Laclette J.P."/>
        </authorList>
    </citation>
    <scope>NUCLEOTIDE SEQUENCE [LARGE SCALE GENOMIC DNA]</scope>
    <source>
        <strain evidence="1">WFUcys</strain>
    </source>
</reference>
<organism evidence="1 2">
    <name type="scientific">Taenia crassiceps</name>
    <dbReference type="NCBI Taxonomy" id="6207"/>
    <lineage>
        <taxon>Eukaryota</taxon>
        <taxon>Metazoa</taxon>
        <taxon>Spiralia</taxon>
        <taxon>Lophotrochozoa</taxon>
        <taxon>Platyhelminthes</taxon>
        <taxon>Cestoda</taxon>
        <taxon>Eucestoda</taxon>
        <taxon>Cyclophyllidea</taxon>
        <taxon>Taeniidae</taxon>
        <taxon>Taenia</taxon>
    </lineage>
</organism>
<keyword evidence="2" id="KW-1185">Reference proteome</keyword>
<name>A0ABR4Q8P9_9CEST</name>